<dbReference type="Gene3D" id="1.10.510.10">
    <property type="entry name" value="Transferase(Phosphotransferase) domain 1"/>
    <property type="match status" value="1"/>
</dbReference>
<dbReference type="OrthoDB" id="9801841at2"/>
<protein>
    <recommendedName>
        <fullName evidence="1">non-specific serine/threonine protein kinase</fullName>
        <ecNumber evidence="1">2.7.11.1</ecNumber>
    </recommendedName>
</protein>
<evidence type="ECO:0000256" key="5">
    <source>
        <dbReference type="ARBA" id="ARBA00022777"/>
    </source>
</evidence>
<dbReference type="PANTHER" id="PTHR43289:SF6">
    <property type="entry name" value="SERINE_THREONINE-PROTEIN KINASE NEKL-3"/>
    <property type="match status" value="1"/>
</dbReference>
<dbReference type="SUPFAM" id="SSF48452">
    <property type="entry name" value="TPR-like"/>
    <property type="match status" value="1"/>
</dbReference>
<feature type="transmembrane region" description="Helical" evidence="8">
    <location>
        <begin position="489"/>
        <end position="509"/>
    </location>
</feature>
<dbReference type="Pfam" id="PF05226">
    <property type="entry name" value="CHASE2"/>
    <property type="match status" value="1"/>
</dbReference>
<feature type="transmembrane region" description="Helical" evidence="8">
    <location>
        <begin position="464"/>
        <end position="483"/>
    </location>
</feature>
<feature type="binding site" evidence="7">
    <location>
        <position position="672"/>
    </location>
    <ligand>
        <name>ATP</name>
        <dbReference type="ChEBI" id="CHEBI:30616"/>
    </ligand>
</feature>
<evidence type="ECO:0000256" key="3">
    <source>
        <dbReference type="ARBA" id="ARBA00022679"/>
    </source>
</evidence>
<sequence length="911" mass="99089">MVKQGFWTRDWFAALAFSAAFVLLAYAVVPNSFSSLERYTYDLGVRANSRAPSDKVVVVAIDDDSIAKIGRYPWPRLVHAQMLDRLREAGAKVVTSAIFFSESQDEPGLEALSDLSTYLAQSPLTQSIPGDIDSLGKQVADVEGLRKQIDAASAAARQIDPTQAAPDLKAMRDLNKLWADLALSKRYAGEMTALKEKLDNARSRLSADDSLGIAMRGYGANLLPIMFTPGTPQGNPDAPLPDYVSRFALTNLQDNVEAVASGGLPMPVTSAELLPLPDLGAAASGIGHLMFLLDPDGVVREEPLAVQYFNELYPSLSLMTAARALNLKPEEIEVKLGEGVRLGGINLETSPYLQMRTHFYGDVNGRPPFPVYSFYDVREGKVQKGALKDKIVLIGATAAGTGDSLATPVSASMAPVMVLAHSVSSILQGHYFIEPSWGGIVSALVLILAIAYLAAVLPMLTPAIGFAISGGLVAVILLTEFYLLSASAIWVQLTIPALLLVLGHLFMTVKKLRLTEKLRVSSDAEGAESNKMLGLAFQGQGQLDMAFDKFKRVQPVDDRLLDLMYNLALDFERKRQFNKAQSVYEYIGSKNKTFRDVQSKQVRAKKLSETVILGTGMGAQTQDGTLIMSGGSGDMEKPMLGRYQVEKELGKGAMGVVYLGKDPKIGRMVAIKTMALSNDFASDELADVKARFFREAEAAGNLSHPHIVQIFDAGEEHDLAYIAMEFIKGYDLVRHTKAAALLPVKDVLKYMADAADALDYAHARNIVHRDIKPANLMLVTDTRTIKVTDFGVARITDASKTKTGMVLGTPSYMSPEQLSGMKVDGRSDLFSLGVTAYQLLTGTLPFQAESMATLMFKIANEPQMPITKVRPDLPPELNAIIEKVLQKHYDTRYARGGEFARDLRAVLATMS</sequence>
<dbReference type="RefSeq" id="WP_133883544.1">
    <property type="nucleotide sequence ID" value="NZ_MWIN01000013.1"/>
</dbReference>
<accession>A0A4S3K4I9</accession>
<dbReference type="InterPro" id="IPR011990">
    <property type="entry name" value="TPR-like_helical_dom_sf"/>
</dbReference>
<evidence type="ECO:0000313" key="11">
    <source>
        <dbReference type="Proteomes" id="UP000295341"/>
    </source>
</evidence>
<evidence type="ECO:0000256" key="8">
    <source>
        <dbReference type="SAM" id="Phobius"/>
    </source>
</evidence>
<evidence type="ECO:0000256" key="1">
    <source>
        <dbReference type="ARBA" id="ARBA00012513"/>
    </source>
</evidence>
<dbReference type="SUPFAM" id="SSF56112">
    <property type="entry name" value="Protein kinase-like (PK-like)"/>
    <property type="match status" value="1"/>
</dbReference>
<keyword evidence="11" id="KW-1185">Reference proteome</keyword>
<dbReference type="EC" id="2.7.11.1" evidence="1"/>
<dbReference type="EMBL" id="SOBT01000011">
    <property type="protein sequence ID" value="TDU25885.1"/>
    <property type="molecule type" value="Genomic_DNA"/>
</dbReference>
<keyword evidence="8" id="KW-0812">Transmembrane</keyword>
<evidence type="ECO:0000256" key="4">
    <source>
        <dbReference type="ARBA" id="ARBA00022741"/>
    </source>
</evidence>
<evidence type="ECO:0000259" key="9">
    <source>
        <dbReference type="PROSITE" id="PS50011"/>
    </source>
</evidence>
<dbReference type="InterPro" id="IPR007890">
    <property type="entry name" value="CHASE2"/>
</dbReference>
<feature type="domain" description="Protein kinase" evidence="9">
    <location>
        <begin position="643"/>
        <end position="907"/>
    </location>
</feature>
<keyword evidence="3" id="KW-0808">Transferase</keyword>
<dbReference type="Proteomes" id="UP000295341">
    <property type="component" value="Unassembled WGS sequence"/>
</dbReference>
<dbReference type="AlphaFoldDB" id="A0A4S3K4I9"/>
<dbReference type="PROSITE" id="PS00107">
    <property type="entry name" value="PROTEIN_KINASE_ATP"/>
    <property type="match status" value="1"/>
</dbReference>
<keyword evidence="6 7" id="KW-0067">ATP-binding</keyword>
<dbReference type="PROSITE" id="PS00108">
    <property type="entry name" value="PROTEIN_KINASE_ST"/>
    <property type="match status" value="1"/>
</dbReference>
<dbReference type="InterPro" id="IPR011009">
    <property type="entry name" value="Kinase-like_dom_sf"/>
</dbReference>
<proteinExistence type="predicted"/>
<keyword evidence="2" id="KW-0723">Serine/threonine-protein kinase</keyword>
<keyword evidence="8" id="KW-0472">Membrane</keyword>
<name>A0A4S3K4I9_9GAMM</name>
<evidence type="ECO:0000256" key="2">
    <source>
        <dbReference type="ARBA" id="ARBA00022527"/>
    </source>
</evidence>
<dbReference type="InterPro" id="IPR000719">
    <property type="entry name" value="Prot_kinase_dom"/>
</dbReference>
<dbReference type="PROSITE" id="PS50011">
    <property type="entry name" value="PROTEIN_KINASE_DOM"/>
    <property type="match status" value="1"/>
</dbReference>
<keyword evidence="4 7" id="KW-0547">Nucleotide-binding</keyword>
<evidence type="ECO:0000313" key="10">
    <source>
        <dbReference type="EMBL" id="TDU25885.1"/>
    </source>
</evidence>
<dbReference type="InterPro" id="IPR008271">
    <property type="entry name" value="Ser/Thr_kinase_AS"/>
</dbReference>
<keyword evidence="8" id="KW-1133">Transmembrane helix</keyword>
<reference evidence="10 11" key="1">
    <citation type="submission" date="2019-03" db="EMBL/GenBank/DDBJ databases">
        <title>Genomic Encyclopedia of Type Strains, Phase IV (KMG-IV): sequencing the most valuable type-strain genomes for metagenomic binning, comparative biology and taxonomic classification.</title>
        <authorList>
            <person name="Goeker M."/>
        </authorList>
    </citation>
    <scope>NUCLEOTIDE SEQUENCE [LARGE SCALE GENOMIC DNA]</scope>
    <source>
        <strain evidence="10 11">DSM 26377</strain>
    </source>
</reference>
<keyword evidence="5 10" id="KW-0418">Kinase</keyword>
<dbReference type="SMART" id="SM01080">
    <property type="entry name" value="CHASE2"/>
    <property type="match status" value="1"/>
</dbReference>
<evidence type="ECO:0000256" key="7">
    <source>
        <dbReference type="PROSITE-ProRule" id="PRU10141"/>
    </source>
</evidence>
<dbReference type="Pfam" id="PF00069">
    <property type="entry name" value="Pkinase"/>
    <property type="match status" value="1"/>
</dbReference>
<dbReference type="SMART" id="SM00220">
    <property type="entry name" value="S_TKc"/>
    <property type="match status" value="1"/>
</dbReference>
<dbReference type="InterPro" id="IPR017441">
    <property type="entry name" value="Protein_kinase_ATP_BS"/>
</dbReference>
<comment type="caution">
    <text evidence="10">The sequence shown here is derived from an EMBL/GenBank/DDBJ whole genome shotgun (WGS) entry which is preliminary data.</text>
</comment>
<evidence type="ECO:0000256" key="6">
    <source>
        <dbReference type="ARBA" id="ARBA00022840"/>
    </source>
</evidence>
<dbReference type="CDD" id="cd14014">
    <property type="entry name" value="STKc_PknB_like"/>
    <property type="match status" value="1"/>
</dbReference>
<dbReference type="GO" id="GO:0005524">
    <property type="term" value="F:ATP binding"/>
    <property type="evidence" value="ECO:0007669"/>
    <property type="project" value="UniProtKB-UniRule"/>
</dbReference>
<dbReference type="Gene3D" id="3.30.200.20">
    <property type="entry name" value="Phosphorylase Kinase, domain 1"/>
    <property type="match status" value="1"/>
</dbReference>
<organism evidence="10 11">
    <name type="scientific">Panacagrimonas perspica</name>
    <dbReference type="NCBI Taxonomy" id="381431"/>
    <lineage>
        <taxon>Bacteria</taxon>
        <taxon>Pseudomonadati</taxon>
        <taxon>Pseudomonadota</taxon>
        <taxon>Gammaproteobacteria</taxon>
        <taxon>Nevskiales</taxon>
        <taxon>Nevskiaceae</taxon>
        <taxon>Panacagrimonas</taxon>
    </lineage>
</organism>
<dbReference type="PANTHER" id="PTHR43289">
    <property type="entry name" value="MITOGEN-ACTIVATED PROTEIN KINASE KINASE KINASE 20-RELATED"/>
    <property type="match status" value="1"/>
</dbReference>
<dbReference type="FunFam" id="1.10.510.10:FF:000021">
    <property type="entry name" value="Serine/threonine protein kinase"/>
    <property type="match status" value="1"/>
</dbReference>
<gene>
    <name evidence="10" type="ORF">DFR24_4330</name>
</gene>
<feature type="transmembrane region" description="Helical" evidence="8">
    <location>
        <begin position="437"/>
        <end position="457"/>
    </location>
</feature>
<dbReference type="GO" id="GO:0004674">
    <property type="term" value="F:protein serine/threonine kinase activity"/>
    <property type="evidence" value="ECO:0007669"/>
    <property type="project" value="UniProtKB-KW"/>
</dbReference>